<evidence type="ECO:0000256" key="3">
    <source>
        <dbReference type="ARBA" id="ARBA00011738"/>
    </source>
</evidence>
<feature type="transmembrane region" description="Helical" evidence="15">
    <location>
        <begin position="619"/>
        <end position="638"/>
    </location>
</feature>
<comment type="subunit">
    <text evidence="3">Homodimer.</text>
</comment>
<accession>A0AAD5CGR3</accession>
<dbReference type="PANTHER" id="PTHR46988:SF2">
    <property type="entry name" value="TWO PORE CALCIUM CHANNEL PROTEIN 1"/>
    <property type="match status" value="1"/>
</dbReference>
<dbReference type="Gene3D" id="1.10.238.10">
    <property type="entry name" value="EF-hand"/>
    <property type="match status" value="1"/>
</dbReference>
<keyword evidence="13 15" id="KW-0472">Membrane</keyword>
<dbReference type="InterPro" id="IPR044581">
    <property type="entry name" value="TPC1_plant"/>
</dbReference>
<gene>
    <name evidence="17" type="ORF">M8C21_008538</name>
</gene>
<dbReference type="PROSITE" id="PS50222">
    <property type="entry name" value="EF_HAND_2"/>
    <property type="match status" value="1"/>
</dbReference>
<keyword evidence="9" id="KW-0106">Calcium</keyword>
<evidence type="ECO:0000256" key="13">
    <source>
        <dbReference type="ARBA" id="ARBA00023136"/>
    </source>
</evidence>
<dbReference type="InterPro" id="IPR005821">
    <property type="entry name" value="Ion_trans_dom"/>
</dbReference>
<dbReference type="Proteomes" id="UP001206925">
    <property type="component" value="Unassembled WGS sequence"/>
</dbReference>
<evidence type="ECO:0000256" key="6">
    <source>
        <dbReference type="ARBA" id="ARBA00022673"/>
    </source>
</evidence>
<keyword evidence="7 15" id="KW-0812">Transmembrane</keyword>
<keyword evidence="14" id="KW-0407">Ion channel</keyword>
<evidence type="ECO:0000313" key="18">
    <source>
        <dbReference type="Proteomes" id="UP001206925"/>
    </source>
</evidence>
<evidence type="ECO:0000256" key="9">
    <source>
        <dbReference type="ARBA" id="ARBA00022837"/>
    </source>
</evidence>
<evidence type="ECO:0000256" key="15">
    <source>
        <dbReference type="SAM" id="Phobius"/>
    </source>
</evidence>
<dbReference type="GO" id="GO:0034702">
    <property type="term" value="C:monoatomic ion channel complex"/>
    <property type="evidence" value="ECO:0007669"/>
    <property type="project" value="UniProtKB-KW"/>
</dbReference>
<dbReference type="SUPFAM" id="SSF47473">
    <property type="entry name" value="EF-hand"/>
    <property type="match status" value="1"/>
</dbReference>
<keyword evidence="8" id="KW-0677">Repeat</keyword>
<dbReference type="GO" id="GO:0005774">
    <property type="term" value="C:vacuolar membrane"/>
    <property type="evidence" value="ECO:0007669"/>
    <property type="project" value="TreeGrafter"/>
</dbReference>
<evidence type="ECO:0000256" key="5">
    <source>
        <dbReference type="ARBA" id="ARBA00022568"/>
    </source>
</evidence>
<dbReference type="Pfam" id="PF13499">
    <property type="entry name" value="EF-hand_7"/>
    <property type="match status" value="1"/>
</dbReference>
<feature type="transmembrane region" description="Helical" evidence="15">
    <location>
        <begin position="125"/>
        <end position="145"/>
    </location>
</feature>
<proteinExistence type="inferred from homology"/>
<keyword evidence="12" id="KW-0406">Ion transport</keyword>
<feature type="domain" description="EF-hand" evidence="16">
    <location>
        <begin position="367"/>
        <end position="402"/>
    </location>
</feature>
<comment type="similarity">
    <text evidence="2">Belongs to the calcium channel alpha-1 subunit (TC 1.A.1.11) family. Two pore calcium channel subfamily.</text>
</comment>
<dbReference type="InterPro" id="IPR027359">
    <property type="entry name" value="Volt_channel_dom_sf"/>
</dbReference>
<evidence type="ECO:0000256" key="2">
    <source>
        <dbReference type="ARBA" id="ARBA00009286"/>
    </source>
</evidence>
<keyword evidence="5" id="KW-0109">Calcium transport</keyword>
<evidence type="ECO:0000256" key="11">
    <source>
        <dbReference type="ARBA" id="ARBA00022989"/>
    </source>
</evidence>
<feature type="transmembrane region" description="Helical" evidence="15">
    <location>
        <begin position="557"/>
        <end position="590"/>
    </location>
</feature>
<dbReference type="Gene3D" id="1.20.120.350">
    <property type="entry name" value="Voltage-gated potassium channels. Chain C"/>
    <property type="match status" value="1"/>
</dbReference>
<dbReference type="PANTHER" id="PTHR46988">
    <property type="entry name" value="TWO PORE CALCIUM CHANNEL PROTEIN 1"/>
    <property type="match status" value="1"/>
</dbReference>
<dbReference type="GO" id="GO:0000325">
    <property type="term" value="C:plant-type vacuole"/>
    <property type="evidence" value="ECO:0007669"/>
    <property type="project" value="TreeGrafter"/>
</dbReference>
<feature type="transmembrane region" description="Helical" evidence="15">
    <location>
        <begin position="650"/>
        <end position="675"/>
    </location>
</feature>
<dbReference type="GO" id="GO:0005245">
    <property type="term" value="F:voltage-gated calcium channel activity"/>
    <property type="evidence" value="ECO:0007669"/>
    <property type="project" value="InterPro"/>
</dbReference>
<dbReference type="GO" id="GO:0005509">
    <property type="term" value="F:calcium ion binding"/>
    <property type="evidence" value="ECO:0007669"/>
    <property type="project" value="InterPro"/>
</dbReference>
<feature type="transmembrane region" description="Helical" evidence="15">
    <location>
        <begin position="502"/>
        <end position="520"/>
    </location>
</feature>
<comment type="subcellular location">
    <subcellularLocation>
        <location evidence="1">Membrane</location>
        <topology evidence="1">Multi-pass membrane protein</topology>
    </subcellularLocation>
</comment>
<dbReference type="SUPFAM" id="SSF81324">
    <property type="entry name" value="Voltage-gated potassium channels"/>
    <property type="match status" value="1"/>
</dbReference>
<keyword evidence="18" id="KW-1185">Reference proteome</keyword>
<evidence type="ECO:0000256" key="14">
    <source>
        <dbReference type="ARBA" id="ARBA00023303"/>
    </source>
</evidence>
<dbReference type="FunFam" id="1.20.120.350:FF:000055">
    <property type="entry name" value="Two pore calcium channel protein 1"/>
    <property type="match status" value="1"/>
</dbReference>
<keyword evidence="4" id="KW-0813">Transport</keyword>
<evidence type="ECO:0000313" key="17">
    <source>
        <dbReference type="EMBL" id="KAI7741458.1"/>
    </source>
</evidence>
<feature type="transmembrane region" description="Helical" evidence="15">
    <location>
        <begin position="472"/>
        <end position="490"/>
    </location>
</feature>
<protein>
    <recommendedName>
        <fullName evidence="16">EF-hand domain-containing protein</fullName>
    </recommendedName>
</protein>
<evidence type="ECO:0000256" key="8">
    <source>
        <dbReference type="ARBA" id="ARBA00022737"/>
    </source>
</evidence>
<name>A0AAD5CGR3_AMBAR</name>
<evidence type="ECO:0000259" key="16">
    <source>
        <dbReference type="PROSITE" id="PS50222"/>
    </source>
</evidence>
<comment type="caution">
    <text evidence="17">The sequence shown here is derived from an EMBL/GenBank/DDBJ whole genome shotgun (WGS) entry which is preliminary data.</text>
</comment>
<feature type="transmembrane region" description="Helical" evidence="15">
    <location>
        <begin position="67"/>
        <end position="91"/>
    </location>
</feature>
<organism evidence="17 18">
    <name type="scientific">Ambrosia artemisiifolia</name>
    <name type="common">Common ragweed</name>
    <dbReference type="NCBI Taxonomy" id="4212"/>
    <lineage>
        <taxon>Eukaryota</taxon>
        <taxon>Viridiplantae</taxon>
        <taxon>Streptophyta</taxon>
        <taxon>Embryophyta</taxon>
        <taxon>Tracheophyta</taxon>
        <taxon>Spermatophyta</taxon>
        <taxon>Magnoliopsida</taxon>
        <taxon>eudicotyledons</taxon>
        <taxon>Gunneridae</taxon>
        <taxon>Pentapetalae</taxon>
        <taxon>asterids</taxon>
        <taxon>campanulids</taxon>
        <taxon>Asterales</taxon>
        <taxon>Asteraceae</taxon>
        <taxon>Asteroideae</taxon>
        <taxon>Heliantheae alliance</taxon>
        <taxon>Heliantheae</taxon>
        <taxon>Ambrosia</taxon>
    </lineage>
</organism>
<dbReference type="InterPro" id="IPR002048">
    <property type="entry name" value="EF_hand_dom"/>
</dbReference>
<keyword evidence="11 15" id="KW-1133">Transmembrane helix</keyword>
<sequence length="703" mass="81180">MYVQYCMYSSQIYRKRERGRENSILVERGDGEEREVAVEMVGGWAADGRGLPEGALYLPNYETAVKFYFIFIRFDIIWTLNYFALIALHFFEQPLWCSSVSEVSCSNRDYYYLGELPYLTSAESLAFKGVTLIILAVHTLFPILFEGGSFYWRNYVNKLKVISLLILTADLVVDSLYLSPLAICSLPRRIAPYIRVVFFVWNIRGLRDNLIVLGGMVVTYVNVLALWLLFLVFSSWLAYVIFEDTQQGTTFFLSYSATLYQMFVLFTTSNNPDVWIPAYKSSRWSSLFFILYVLLGVYFVTNLVLAVIYDSFKLELVKQVVAKGNMRTRTLRMVFNLIDSRGAGYLDKEQCFELLEELNNYRTLPKISKEDFELIFNALDHISNNKISAEEFNDIYDAIALGFQMEDTEPWLKKFVFYNSSTSEALKSFVKSTMFGNIVAFVLLLNLITVIVETTLNIQNNSGQSFWQKVEFVFGWIYALEMALKVYTYGFENFWKDGENQFDFIITLVIVMGETATFVSPKGLTFISSGECIRYLLIARMLRLIRLLMRYQRYRTFVATFLTLIPSLMPYLGTVFWVMCIYCTLGIQIFGGIVNAGNPDIPATDLADNDYLLFNFNDYPNGMVTLFNLLVMGNWQVWMQDYATLTGTSWTYAYFISFYLITVLLLLNLVVAFVLEAFFAELELESPEEEEGNSMGVRGRRNM</sequence>
<evidence type="ECO:0000256" key="7">
    <source>
        <dbReference type="ARBA" id="ARBA00022692"/>
    </source>
</evidence>
<dbReference type="Pfam" id="PF00520">
    <property type="entry name" value="Ion_trans"/>
    <property type="match status" value="2"/>
</dbReference>
<dbReference type="InterPro" id="IPR011992">
    <property type="entry name" value="EF-hand-dom_pair"/>
</dbReference>
<dbReference type="FunFam" id="1.10.287.70:FF:000129">
    <property type="entry name" value="Two pore calcium channel protein 1"/>
    <property type="match status" value="1"/>
</dbReference>
<evidence type="ECO:0000256" key="12">
    <source>
        <dbReference type="ARBA" id="ARBA00023065"/>
    </source>
</evidence>
<feature type="transmembrane region" description="Helical" evidence="15">
    <location>
        <begin position="434"/>
        <end position="452"/>
    </location>
</feature>
<reference evidence="17" key="1">
    <citation type="submission" date="2022-06" db="EMBL/GenBank/DDBJ databases">
        <title>Uncovering the hologenomic basis of an extraordinary plant invasion.</title>
        <authorList>
            <person name="Bieker V.C."/>
            <person name="Martin M.D."/>
            <person name="Gilbert T."/>
            <person name="Hodgins K."/>
            <person name="Battlay P."/>
            <person name="Petersen B."/>
            <person name="Wilson J."/>
        </authorList>
    </citation>
    <scope>NUCLEOTIDE SEQUENCE</scope>
    <source>
        <strain evidence="17">AA19_3_7</strain>
        <tissue evidence="17">Leaf</tissue>
    </source>
</reference>
<evidence type="ECO:0000256" key="10">
    <source>
        <dbReference type="ARBA" id="ARBA00022882"/>
    </source>
</evidence>
<feature type="transmembrane region" description="Helical" evidence="15">
    <location>
        <begin position="287"/>
        <end position="309"/>
    </location>
</feature>
<feature type="non-terminal residue" evidence="17">
    <location>
        <position position="1"/>
    </location>
</feature>
<keyword evidence="6" id="KW-0107">Calcium channel</keyword>
<dbReference type="Gene3D" id="1.10.287.70">
    <property type="match status" value="2"/>
</dbReference>
<keyword evidence="10" id="KW-0851">Voltage-gated channel</keyword>
<evidence type="ECO:0000256" key="4">
    <source>
        <dbReference type="ARBA" id="ARBA00022448"/>
    </source>
</evidence>
<dbReference type="EMBL" id="JAMZMK010008196">
    <property type="protein sequence ID" value="KAI7741458.1"/>
    <property type="molecule type" value="Genomic_DNA"/>
</dbReference>
<evidence type="ECO:0000256" key="1">
    <source>
        <dbReference type="ARBA" id="ARBA00004141"/>
    </source>
</evidence>
<dbReference type="AlphaFoldDB" id="A0AAD5CGR3"/>
<feature type="transmembrane region" description="Helical" evidence="15">
    <location>
        <begin position="249"/>
        <end position="267"/>
    </location>
</feature>
<dbReference type="FunFam" id="1.10.287.70:FF:000094">
    <property type="entry name" value="Two pore calcium channel protein 1"/>
    <property type="match status" value="1"/>
</dbReference>
<dbReference type="GO" id="GO:0019722">
    <property type="term" value="P:calcium-mediated signaling"/>
    <property type="evidence" value="ECO:0007669"/>
    <property type="project" value="UniProtKB-ARBA"/>
</dbReference>